<dbReference type="SUPFAM" id="SSF47095">
    <property type="entry name" value="HMG-box"/>
    <property type="match status" value="1"/>
</dbReference>
<name>A0A3Q0S959_AMPCI</name>
<proteinExistence type="predicted"/>
<reference evidence="7" key="2">
    <citation type="submission" date="2025-09" db="UniProtKB">
        <authorList>
            <consortium name="Ensembl"/>
        </authorList>
    </citation>
    <scope>IDENTIFICATION</scope>
</reference>
<dbReference type="InterPro" id="IPR004212">
    <property type="entry name" value="GTF2I"/>
</dbReference>
<protein>
    <submittedName>
        <fullName evidence="7">Zgc:113176</fullName>
    </submittedName>
</protein>
<dbReference type="GO" id="GO:0003677">
    <property type="term" value="F:DNA binding"/>
    <property type="evidence" value="ECO:0007669"/>
    <property type="project" value="UniProtKB-KW"/>
</dbReference>
<keyword evidence="2" id="KW-0677">Repeat</keyword>
<dbReference type="Pfam" id="PF02946">
    <property type="entry name" value="GTF2I"/>
    <property type="match status" value="1"/>
</dbReference>
<dbReference type="InterPro" id="IPR036910">
    <property type="entry name" value="HMG_box_dom_sf"/>
</dbReference>
<dbReference type="GO" id="GO:0005634">
    <property type="term" value="C:nucleus"/>
    <property type="evidence" value="ECO:0007669"/>
    <property type="project" value="UniProtKB-SubCell"/>
</dbReference>
<dbReference type="SUPFAM" id="SSF117773">
    <property type="entry name" value="GTF2I-like repeat"/>
    <property type="match status" value="1"/>
</dbReference>
<keyword evidence="8" id="KW-1185">Reference proteome</keyword>
<keyword evidence="6" id="KW-0539">Nucleus</keyword>
<dbReference type="InterPro" id="IPR036647">
    <property type="entry name" value="GTF2I-like_rpt_sf"/>
</dbReference>
<dbReference type="OMA" id="CCICHAH"/>
<dbReference type="AlphaFoldDB" id="A0A3Q0S959"/>
<dbReference type="Ensembl" id="ENSACIT00000021897.1">
    <property type="protein sequence ID" value="ENSACIP00000021344.1"/>
    <property type="gene ID" value="ENSACIG00000016552.1"/>
</dbReference>
<reference evidence="7" key="1">
    <citation type="submission" date="2025-08" db="UniProtKB">
        <authorList>
            <consortium name="Ensembl"/>
        </authorList>
    </citation>
    <scope>IDENTIFICATION</scope>
</reference>
<dbReference type="Gene3D" id="3.90.1460.10">
    <property type="entry name" value="GTF2I-like"/>
    <property type="match status" value="1"/>
</dbReference>
<evidence type="ECO:0000256" key="2">
    <source>
        <dbReference type="ARBA" id="ARBA00022737"/>
    </source>
</evidence>
<evidence type="ECO:0000313" key="7">
    <source>
        <dbReference type="Ensembl" id="ENSACIP00000021344.1"/>
    </source>
</evidence>
<dbReference type="CDD" id="cd00084">
    <property type="entry name" value="HMG-box_SF"/>
    <property type="match status" value="1"/>
</dbReference>
<dbReference type="STRING" id="61819.ENSACIP00000021344"/>
<evidence type="ECO:0000256" key="3">
    <source>
        <dbReference type="ARBA" id="ARBA00023015"/>
    </source>
</evidence>
<evidence type="ECO:0000256" key="1">
    <source>
        <dbReference type="ARBA" id="ARBA00004123"/>
    </source>
</evidence>
<evidence type="ECO:0000256" key="6">
    <source>
        <dbReference type="ARBA" id="ARBA00023242"/>
    </source>
</evidence>
<evidence type="ECO:0000313" key="8">
    <source>
        <dbReference type="Proteomes" id="UP000261340"/>
    </source>
</evidence>
<sequence>MHGSCHDLYLSFWIGNHGKSLKVPSGPTPQKTKLYSRSLSAYNLFCRDLLRNKGENISYKNSKWSSLGEAEKNKYHEEAAAVKAEGQTQHLSPETRELKVKKHLKQLKFEVSSLEKLGVETAVMSFDCQRSNLEVSSKGAAAFLDSTDTLNSFALHFKGSSSTASAFKEPVDALAKKVIKMFNKKYNEAGGIGRVPYLSLQNHSITINAVGLPDGLTVKKPSCYGRKQLEFLDTFSLFFSSGAQSAEEAVETSESSVLSILIFNKSSILIQQPHFMCFLVDSYFCCICHAHFNDKQKNTMKKWCEWHQCSACKLWSHMTCGFKKNMCIRCQDHTS</sequence>
<dbReference type="GeneTree" id="ENSGT00660000097092"/>
<dbReference type="PROSITE" id="PS51139">
    <property type="entry name" value="GTF2I"/>
    <property type="match status" value="1"/>
</dbReference>
<dbReference type="Proteomes" id="UP000261340">
    <property type="component" value="Unplaced"/>
</dbReference>
<keyword evidence="3" id="KW-0805">Transcription regulation</keyword>
<accession>A0A3Q0S959</accession>
<evidence type="ECO:0000256" key="4">
    <source>
        <dbReference type="ARBA" id="ARBA00023125"/>
    </source>
</evidence>
<comment type="subcellular location">
    <subcellularLocation>
        <location evidence="1">Nucleus</location>
    </subcellularLocation>
</comment>
<evidence type="ECO:0000256" key="5">
    <source>
        <dbReference type="ARBA" id="ARBA00023163"/>
    </source>
</evidence>
<organism evidence="7 8">
    <name type="scientific">Amphilophus citrinellus</name>
    <name type="common">Midas cichlid</name>
    <name type="synonym">Cichlasoma citrinellum</name>
    <dbReference type="NCBI Taxonomy" id="61819"/>
    <lineage>
        <taxon>Eukaryota</taxon>
        <taxon>Metazoa</taxon>
        <taxon>Chordata</taxon>
        <taxon>Craniata</taxon>
        <taxon>Vertebrata</taxon>
        <taxon>Euteleostomi</taxon>
        <taxon>Actinopterygii</taxon>
        <taxon>Neopterygii</taxon>
        <taxon>Teleostei</taxon>
        <taxon>Neoteleostei</taxon>
        <taxon>Acanthomorphata</taxon>
        <taxon>Ovalentaria</taxon>
        <taxon>Cichlomorphae</taxon>
        <taxon>Cichliformes</taxon>
        <taxon>Cichlidae</taxon>
        <taxon>New World cichlids</taxon>
        <taxon>Cichlasomatinae</taxon>
        <taxon>Heroini</taxon>
        <taxon>Amphilophus</taxon>
    </lineage>
</organism>
<keyword evidence="4" id="KW-0238">DNA-binding</keyword>
<keyword evidence="5" id="KW-0804">Transcription</keyword>